<reference evidence="1" key="1">
    <citation type="submission" date="2014-11" db="EMBL/GenBank/DDBJ databases">
        <authorList>
            <person name="Amaro Gonzalez C."/>
        </authorList>
    </citation>
    <scope>NUCLEOTIDE SEQUENCE</scope>
</reference>
<dbReference type="AlphaFoldDB" id="A0A0E9PGY1"/>
<dbReference type="EMBL" id="GBXM01104711">
    <property type="protein sequence ID" value="JAH03866.1"/>
    <property type="molecule type" value="Transcribed_RNA"/>
</dbReference>
<proteinExistence type="predicted"/>
<organism evidence="1">
    <name type="scientific">Anguilla anguilla</name>
    <name type="common">European freshwater eel</name>
    <name type="synonym">Muraena anguilla</name>
    <dbReference type="NCBI Taxonomy" id="7936"/>
    <lineage>
        <taxon>Eukaryota</taxon>
        <taxon>Metazoa</taxon>
        <taxon>Chordata</taxon>
        <taxon>Craniata</taxon>
        <taxon>Vertebrata</taxon>
        <taxon>Euteleostomi</taxon>
        <taxon>Actinopterygii</taxon>
        <taxon>Neopterygii</taxon>
        <taxon>Teleostei</taxon>
        <taxon>Anguilliformes</taxon>
        <taxon>Anguillidae</taxon>
        <taxon>Anguilla</taxon>
    </lineage>
</organism>
<accession>A0A0E9PGY1</accession>
<sequence length="78" mass="8687">MFLFLLSSKNYSYIIGLIVIRLYECKCSCAGGIQLFHLSESGSSQALNHRSNSCGQAWIEWKHEAPLALQDQSGLPLL</sequence>
<name>A0A0E9PGY1_ANGAN</name>
<evidence type="ECO:0000313" key="1">
    <source>
        <dbReference type="EMBL" id="JAH03866.1"/>
    </source>
</evidence>
<protein>
    <submittedName>
        <fullName evidence="1">Uncharacterized protein</fullName>
    </submittedName>
</protein>
<reference evidence="1" key="2">
    <citation type="journal article" date="2015" name="Fish Shellfish Immunol.">
        <title>Early steps in the European eel (Anguilla anguilla)-Vibrio vulnificus interaction in the gills: Role of the RtxA13 toxin.</title>
        <authorList>
            <person name="Callol A."/>
            <person name="Pajuelo D."/>
            <person name="Ebbesson L."/>
            <person name="Teles M."/>
            <person name="MacKenzie S."/>
            <person name="Amaro C."/>
        </authorList>
    </citation>
    <scope>NUCLEOTIDE SEQUENCE</scope>
</reference>